<name>A0A345BUX1_9BACI</name>
<keyword evidence="1 3" id="KW-0732">Signal</keyword>
<sequence>MKKYIVAIGLGSMLVLAACGGGGESESESNGDNGGDAEATEESGEQASAEADEGEAEAEEEETSTDDDASESESANADTSEGDGDITEGGNEVGETVTNDAGETTLVSLNDDIDTIESGPITLDIEKVNGASATFDDEMAVEMFGEESEYIQLDMTVENTSEDDVTFYASQATMITDTGEQLEPEMMASDHIEGEFLGQVEKSGTSIYMLENSTADEVESVELRFDAPHDQDWEDVGESIETEIDLEQ</sequence>
<protein>
    <recommendedName>
        <fullName evidence="6">DUF4352 domain-containing protein</fullName>
    </recommendedName>
</protein>
<dbReference type="KEGG" id="rue:DT065_01100"/>
<feature type="chain" id="PRO_5039317731" description="DUF4352 domain-containing protein" evidence="3">
    <location>
        <begin position="18"/>
        <end position="248"/>
    </location>
</feature>
<dbReference type="EMBL" id="CP031092">
    <property type="protein sequence ID" value="AXF54752.1"/>
    <property type="molecule type" value="Genomic_DNA"/>
</dbReference>
<dbReference type="Gene3D" id="2.60.40.1240">
    <property type="match status" value="1"/>
</dbReference>
<evidence type="ECO:0000313" key="4">
    <source>
        <dbReference type="EMBL" id="AXF54752.1"/>
    </source>
</evidence>
<gene>
    <name evidence="4" type="ORF">DT065_01100</name>
</gene>
<accession>A0A345BUX1</accession>
<dbReference type="RefSeq" id="WP_114370118.1">
    <property type="nucleotide sequence ID" value="NZ_CP031092.1"/>
</dbReference>
<keyword evidence="5" id="KW-1185">Reference proteome</keyword>
<feature type="compositionally biased region" description="Acidic residues" evidence="2">
    <location>
        <begin position="38"/>
        <end position="71"/>
    </location>
</feature>
<evidence type="ECO:0000313" key="5">
    <source>
        <dbReference type="Proteomes" id="UP000252100"/>
    </source>
</evidence>
<evidence type="ECO:0000256" key="1">
    <source>
        <dbReference type="ARBA" id="ARBA00022729"/>
    </source>
</evidence>
<feature type="region of interest" description="Disordered" evidence="2">
    <location>
        <begin position="18"/>
        <end position="104"/>
    </location>
</feature>
<evidence type="ECO:0008006" key="6">
    <source>
        <dbReference type="Google" id="ProtNLM"/>
    </source>
</evidence>
<dbReference type="PROSITE" id="PS51257">
    <property type="entry name" value="PROKAR_LIPOPROTEIN"/>
    <property type="match status" value="1"/>
</dbReference>
<dbReference type="Proteomes" id="UP000252100">
    <property type="component" value="Chromosome"/>
</dbReference>
<feature type="signal peptide" evidence="3">
    <location>
        <begin position="1"/>
        <end position="17"/>
    </location>
</feature>
<evidence type="ECO:0000256" key="2">
    <source>
        <dbReference type="SAM" id="MobiDB-lite"/>
    </source>
</evidence>
<dbReference type="OrthoDB" id="2352785at2"/>
<organism evidence="4 5">
    <name type="scientific">Salicibibacter kimchii</name>
    <dbReference type="NCBI Taxonomy" id="2099786"/>
    <lineage>
        <taxon>Bacteria</taxon>
        <taxon>Bacillati</taxon>
        <taxon>Bacillota</taxon>
        <taxon>Bacilli</taxon>
        <taxon>Bacillales</taxon>
        <taxon>Bacillaceae</taxon>
        <taxon>Salicibibacter</taxon>
    </lineage>
</organism>
<proteinExistence type="predicted"/>
<reference evidence="4 5" key="1">
    <citation type="journal article" date="2018" name="J. Microbiol.">
        <title>Salicibibacter kimchii gen. nov., sp. nov., a moderately halophilic and alkalitolerant bacterium in the family Bacillaceae, isolated from kimchi.</title>
        <authorList>
            <person name="Jang J.Y."/>
            <person name="Oh Y.J."/>
            <person name="Lim S.K."/>
            <person name="Park H.K."/>
            <person name="Lee C."/>
            <person name="Kim J.Y."/>
            <person name="Lee M.A."/>
            <person name="Choi H.J."/>
        </authorList>
    </citation>
    <scope>NUCLEOTIDE SEQUENCE [LARGE SCALE GENOMIC DNA]</scope>
    <source>
        <strain evidence="4 5">NKC1-1</strain>
    </source>
</reference>
<evidence type="ECO:0000256" key="3">
    <source>
        <dbReference type="SAM" id="SignalP"/>
    </source>
</evidence>
<dbReference type="AlphaFoldDB" id="A0A345BUX1"/>
<dbReference type="InterPro" id="IPR029050">
    <property type="entry name" value="Immunoprotect_excell_Ig-like"/>
</dbReference>